<proteinExistence type="predicted"/>
<name>A0A0F9CCH0_9ZZZZ</name>
<sequence>MRKRRKTNIKQVIASIRQDLIKKFGIEVPNEDITITWKGGDKREVYVHVLTGVVSGSVKEQFYSIGHI</sequence>
<comment type="caution">
    <text evidence="1">The sequence shown here is derived from an EMBL/GenBank/DDBJ whole genome shotgun (WGS) entry which is preliminary data.</text>
</comment>
<gene>
    <name evidence="1" type="ORF">LCGC14_2342490</name>
</gene>
<accession>A0A0F9CCH0</accession>
<dbReference type="EMBL" id="LAZR01033921">
    <property type="protein sequence ID" value="KKL46744.1"/>
    <property type="molecule type" value="Genomic_DNA"/>
</dbReference>
<reference evidence="1" key="1">
    <citation type="journal article" date="2015" name="Nature">
        <title>Complex archaea that bridge the gap between prokaryotes and eukaryotes.</title>
        <authorList>
            <person name="Spang A."/>
            <person name="Saw J.H."/>
            <person name="Jorgensen S.L."/>
            <person name="Zaremba-Niedzwiedzka K."/>
            <person name="Martijn J."/>
            <person name="Lind A.E."/>
            <person name="van Eijk R."/>
            <person name="Schleper C."/>
            <person name="Guy L."/>
            <person name="Ettema T.J."/>
        </authorList>
    </citation>
    <scope>NUCLEOTIDE SEQUENCE</scope>
</reference>
<evidence type="ECO:0000313" key="1">
    <source>
        <dbReference type="EMBL" id="KKL46744.1"/>
    </source>
</evidence>
<dbReference type="AlphaFoldDB" id="A0A0F9CCH0"/>
<protein>
    <submittedName>
        <fullName evidence="1">Uncharacterized protein</fullName>
    </submittedName>
</protein>
<organism evidence="1">
    <name type="scientific">marine sediment metagenome</name>
    <dbReference type="NCBI Taxonomy" id="412755"/>
    <lineage>
        <taxon>unclassified sequences</taxon>
        <taxon>metagenomes</taxon>
        <taxon>ecological metagenomes</taxon>
    </lineage>
</organism>